<gene>
    <name evidence="1" type="ORF">QPM17_11520</name>
</gene>
<dbReference type="RefSeq" id="WP_285390887.1">
    <property type="nucleotide sequence ID" value="NZ_JASSVS010000005.1"/>
</dbReference>
<sequence length="60" mass="6970">MFVEPMVSLAFLQSLPEITSPVRKPQRYSYPAWYPAAYRIGFDAGKNEYTIALHALERYD</sequence>
<evidence type="ECO:0000313" key="2">
    <source>
        <dbReference type="Proteomes" id="UP001227964"/>
    </source>
</evidence>
<keyword evidence="2" id="KW-1185">Reference proteome</keyword>
<reference evidence="1 2" key="1">
    <citation type="submission" date="2023-06" db="EMBL/GenBank/DDBJ databases">
        <title>Marinobacter azerbaijanicus a moderately halophilic, isolated from Urmia Lake in Azerbaijan region of Iran.</title>
        <authorList>
            <person name="Sanchez-Porro C."/>
            <person name="Aghdam E.M."/>
            <person name="Saheb S.M."/>
            <person name="Tarhriz V."/>
            <person name="Kazemi E."/>
            <person name="Ammozegar M.A."/>
            <person name="Ventosa A."/>
            <person name="Hejazi M.S."/>
        </authorList>
    </citation>
    <scope>NUCLEOTIDE SEQUENCE [LARGE SCALE GENOMIC DNA]</scope>
    <source>
        <strain evidence="1 2">TBZ242</strain>
    </source>
</reference>
<organism evidence="1 2">
    <name type="scientific">Marinobacter azerbaijanicus</name>
    <dbReference type="NCBI Taxonomy" id="3050455"/>
    <lineage>
        <taxon>Bacteria</taxon>
        <taxon>Pseudomonadati</taxon>
        <taxon>Pseudomonadota</taxon>
        <taxon>Gammaproteobacteria</taxon>
        <taxon>Pseudomonadales</taxon>
        <taxon>Marinobacteraceae</taxon>
        <taxon>Marinobacter</taxon>
    </lineage>
</organism>
<comment type="caution">
    <text evidence="1">The sequence shown here is derived from an EMBL/GenBank/DDBJ whole genome shotgun (WGS) entry which is preliminary data.</text>
</comment>
<dbReference type="EMBL" id="JASSVS010000005">
    <property type="protein sequence ID" value="MDL0431761.1"/>
    <property type="molecule type" value="Genomic_DNA"/>
</dbReference>
<evidence type="ECO:0000313" key="1">
    <source>
        <dbReference type="EMBL" id="MDL0431761.1"/>
    </source>
</evidence>
<proteinExistence type="predicted"/>
<dbReference type="Proteomes" id="UP001227964">
    <property type="component" value="Unassembled WGS sequence"/>
</dbReference>
<name>A0ABT7IC79_9GAMM</name>
<accession>A0ABT7IC79</accession>
<protein>
    <submittedName>
        <fullName evidence="1">Uncharacterized protein</fullName>
    </submittedName>
</protein>